<dbReference type="AlphaFoldDB" id="A0A1G9BRS6"/>
<dbReference type="OrthoDB" id="8795879at2"/>
<reference evidence="3" key="1">
    <citation type="submission" date="2016-10" db="EMBL/GenBank/DDBJ databases">
        <authorList>
            <person name="Varghese N."/>
            <person name="Submissions S."/>
        </authorList>
    </citation>
    <scope>NUCLEOTIDE SEQUENCE [LARGE SCALE GENOMIC DNA]</scope>
    <source>
        <strain evidence="3">CBMB127</strain>
    </source>
</reference>
<dbReference type="EMBL" id="FNFX01000002">
    <property type="protein sequence ID" value="SDK42156.1"/>
    <property type="molecule type" value="Genomic_DNA"/>
</dbReference>
<dbReference type="Proteomes" id="UP000198629">
    <property type="component" value="Unassembled WGS sequence"/>
</dbReference>
<dbReference type="Gene3D" id="1.10.150.690">
    <property type="entry name" value="DUF2063"/>
    <property type="match status" value="1"/>
</dbReference>
<dbReference type="InterPro" id="IPR018640">
    <property type="entry name" value="DUF2063"/>
</dbReference>
<organism evidence="2 3">
    <name type="scientific">Methylophilus rhizosphaerae</name>
    <dbReference type="NCBI Taxonomy" id="492660"/>
    <lineage>
        <taxon>Bacteria</taxon>
        <taxon>Pseudomonadati</taxon>
        <taxon>Pseudomonadota</taxon>
        <taxon>Betaproteobacteria</taxon>
        <taxon>Nitrosomonadales</taxon>
        <taxon>Methylophilaceae</taxon>
        <taxon>Methylophilus</taxon>
    </lineage>
</organism>
<feature type="domain" description="Putative DNA-binding" evidence="1">
    <location>
        <begin position="5"/>
        <end position="85"/>
    </location>
</feature>
<name>A0A1G9BRS6_9PROT</name>
<evidence type="ECO:0000313" key="2">
    <source>
        <dbReference type="EMBL" id="SDK42156.1"/>
    </source>
</evidence>
<evidence type="ECO:0000313" key="3">
    <source>
        <dbReference type="Proteomes" id="UP000198629"/>
    </source>
</evidence>
<protein>
    <recommendedName>
        <fullName evidence="1">Putative DNA-binding domain-containing protein</fullName>
    </recommendedName>
</protein>
<evidence type="ECO:0000259" key="1">
    <source>
        <dbReference type="Pfam" id="PF09836"/>
    </source>
</evidence>
<dbReference type="Pfam" id="PF09836">
    <property type="entry name" value="DUF2063"/>
    <property type="match status" value="1"/>
</dbReference>
<keyword evidence="3" id="KW-1185">Reference proteome</keyword>
<accession>A0A1G9BRS6</accession>
<dbReference type="RefSeq" id="WP_091471324.1">
    <property type="nucleotide sequence ID" value="NZ_FNFX01000002.1"/>
</dbReference>
<dbReference type="STRING" id="492660.SAMN05192566_1311"/>
<gene>
    <name evidence="2" type="ORF">SAMN05192566_1311</name>
</gene>
<proteinExistence type="predicted"/>
<dbReference type="InterPro" id="IPR044922">
    <property type="entry name" value="DUF2063_N_sf"/>
</dbReference>
<sequence length="94" mass="10848">MPDGFYQYIRGATEVVPAGYTEAGMRAYRYLVFLGASQMIEVHYPELRQQLGEAAWKELIQAFVRQSAWTSHYYGDLKDEFLAFLARQTDAENT</sequence>